<keyword evidence="3" id="KW-1185">Reference proteome</keyword>
<dbReference type="Proteomes" id="UP000554837">
    <property type="component" value="Unassembled WGS sequence"/>
</dbReference>
<dbReference type="AlphaFoldDB" id="A0A840S7P7"/>
<dbReference type="EMBL" id="JACHHO010000003">
    <property type="protein sequence ID" value="MBB5205036.1"/>
    <property type="molecule type" value="Genomic_DNA"/>
</dbReference>
<gene>
    <name evidence="2" type="ORF">HNQ51_002355</name>
</gene>
<dbReference type="OrthoDB" id="8913370at2"/>
<dbReference type="RefSeq" id="WP_138854942.1">
    <property type="nucleotide sequence ID" value="NZ_CP040709.1"/>
</dbReference>
<feature type="region of interest" description="Disordered" evidence="1">
    <location>
        <begin position="199"/>
        <end position="221"/>
    </location>
</feature>
<accession>A0A840S7P7</accession>
<evidence type="ECO:0000256" key="1">
    <source>
        <dbReference type="SAM" id="MobiDB-lite"/>
    </source>
</evidence>
<reference evidence="2 3" key="1">
    <citation type="submission" date="2020-08" db="EMBL/GenBank/DDBJ databases">
        <title>Genomic Encyclopedia of Type Strains, Phase IV (KMG-IV): sequencing the most valuable type-strain genomes for metagenomic binning, comparative biology and taxonomic classification.</title>
        <authorList>
            <person name="Goeker M."/>
        </authorList>
    </citation>
    <scope>NUCLEOTIDE SEQUENCE [LARGE SCALE GENOMIC DNA]</scope>
    <source>
        <strain evidence="2 3">DSM 23958</strain>
    </source>
</reference>
<protein>
    <submittedName>
        <fullName evidence="2">Uncharacterized protein</fullName>
    </submittedName>
</protein>
<comment type="caution">
    <text evidence="2">The sequence shown here is derived from an EMBL/GenBank/DDBJ whole genome shotgun (WGS) entry which is preliminary data.</text>
</comment>
<evidence type="ECO:0000313" key="3">
    <source>
        <dbReference type="Proteomes" id="UP000554837"/>
    </source>
</evidence>
<proteinExistence type="predicted"/>
<name>A0A840S7P7_9BURK</name>
<organism evidence="2 3">
    <name type="scientific">Inhella inkyongensis</name>
    <dbReference type="NCBI Taxonomy" id="392593"/>
    <lineage>
        <taxon>Bacteria</taxon>
        <taxon>Pseudomonadati</taxon>
        <taxon>Pseudomonadota</taxon>
        <taxon>Betaproteobacteria</taxon>
        <taxon>Burkholderiales</taxon>
        <taxon>Sphaerotilaceae</taxon>
        <taxon>Inhella</taxon>
    </lineage>
</organism>
<evidence type="ECO:0000313" key="2">
    <source>
        <dbReference type="EMBL" id="MBB5205036.1"/>
    </source>
</evidence>
<sequence>MTAPTDPPPALRRTGGRPAPASLVGGLAKVVARALRSVVRLFFSPLTLDRRQGKLRVALQVDPQEVLEPQAPQPLSAEAELLVRMRGELKTLLSQRPDTRRVLRHLAVLETQLQREGLDAIERLPPEVLGRATEQLESLREHFDTPGLVALHSRLRLALIQREEAVPPESRSNDFLSDFGVGQRVIVNEDTPSNFDAWRNTLPVGDAAPGASRQAGSGSRD</sequence>